<dbReference type="InterPro" id="IPR051795">
    <property type="entry name" value="Glycosyl_Hydrlase_43"/>
</dbReference>
<evidence type="ECO:0000256" key="3">
    <source>
        <dbReference type="ARBA" id="ARBA00023295"/>
    </source>
</evidence>
<dbReference type="GO" id="GO:0005975">
    <property type="term" value="P:carbohydrate metabolic process"/>
    <property type="evidence" value="ECO:0007669"/>
    <property type="project" value="InterPro"/>
</dbReference>
<dbReference type="AlphaFoldDB" id="A0A419W7A1"/>
<feature type="domain" description="Beta-xylosidase C-terminal Concanavalin A-like" evidence="6">
    <location>
        <begin position="335"/>
        <end position="489"/>
    </location>
</feature>
<dbReference type="PANTHER" id="PTHR42812">
    <property type="entry name" value="BETA-XYLOSIDASE"/>
    <property type="match status" value="1"/>
</dbReference>
<dbReference type="InterPro" id="IPR023296">
    <property type="entry name" value="Glyco_hydro_beta-prop_sf"/>
</dbReference>
<evidence type="ECO:0000256" key="5">
    <source>
        <dbReference type="RuleBase" id="RU361187"/>
    </source>
</evidence>
<evidence type="ECO:0000256" key="4">
    <source>
        <dbReference type="PIRSR" id="PIRSR606710-2"/>
    </source>
</evidence>
<evidence type="ECO:0000313" key="7">
    <source>
        <dbReference type="EMBL" id="RKD91339.1"/>
    </source>
</evidence>
<organism evidence="7 8">
    <name type="scientific">Mangrovibacterium diazotrophicum</name>
    <dbReference type="NCBI Taxonomy" id="1261403"/>
    <lineage>
        <taxon>Bacteria</taxon>
        <taxon>Pseudomonadati</taxon>
        <taxon>Bacteroidota</taxon>
        <taxon>Bacteroidia</taxon>
        <taxon>Marinilabiliales</taxon>
        <taxon>Prolixibacteraceae</taxon>
        <taxon>Mangrovibacterium</taxon>
    </lineage>
</organism>
<dbReference type="InterPro" id="IPR041542">
    <property type="entry name" value="GH43_C2"/>
</dbReference>
<keyword evidence="3 5" id="KW-0326">Glycosidase</keyword>
<evidence type="ECO:0000256" key="1">
    <source>
        <dbReference type="ARBA" id="ARBA00009865"/>
    </source>
</evidence>
<dbReference type="Proteomes" id="UP000283387">
    <property type="component" value="Unassembled WGS sequence"/>
</dbReference>
<proteinExistence type="inferred from homology"/>
<gene>
    <name evidence="7" type="ORF">BC643_1692</name>
</gene>
<evidence type="ECO:0000256" key="2">
    <source>
        <dbReference type="ARBA" id="ARBA00022801"/>
    </source>
</evidence>
<keyword evidence="8" id="KW-1185">Reference proteome</keyword>
<dbReference type="SUPFAM" id="SSF49899">
    <property type="entry name" value="Concanavalin A-like lectins/glucanases"/>
    <property type="match status" value="1"/>
</dbReference>
<dbReference type="Gene3D" id="2.115.10.20">
    <property type="entry name" value="Glycosyl hydrolase domain, family 43"/>
    <property type="match status" value="1"/>
</dbReference>
<dbReference type="InterPro" id="IPR006710">
    <property type="entry name" value="Glyco_hydro_43"/>
</dbReference>
<comment type="similarity">
    <text evidence="1 5">Belongs to the glycosyl hydrolase 43 family.</text>
</comment>
<accession>A0A419W7A1</accession>
<dbReference type="CDD" id="cd08999">
    <property type="entry name" value="GH43_ABN-like"/>
    <property type="match status" value="1"/>
</dbReference>
<reference evidence="7 8" key="1">
    <citation type="submission" date="2018-09" db="EMBL/GenBank/DDBJ databases">
        <title>Genomic Encyclopedia of Archaeal and Bacterial Type Strains, Phase II (KMG-II): from individual species to whole genera.</title>
        <authorList>
            <person name="Goeker M."/>
        </authorList>
    </citation>
    <scope>NUCLEOTIDE SEQUENCE [LARGE SCALE GENOMIC DNA]</scope>
    <source>
        <strain evidence="7 8">DSM 27148</strain>
    </source>
</reference>
<sequence length="527" mass="58857">MKRQFTWFIFYSFITIGLIACTQGKINLKAYEIANPVLPGDNPNPTITKIGDSYYASTTSNEWSPLFPIYKSDNLIDWKLVSYVFPGGAPDWAENNFFAPELSYDEEQQKLYVYYTSRIKSNNKLTIAVASAESPEGPFVDHGPLTFNDCETIDAFEMRDEDGNLFLIWKEVYFPGKPSVIYAQSISEDRQTVSGPKHELIRNDQEWEEAITEGPAIFRRGEYFYLLYSAGACCDKACNYKIGVARAKGLLGPWEKNPANPILKDTPYWKCPGTGDVLNEQGDYYLLYHAYETVGGDYIGREGLLAKIQWTDDDWPYLEPDENLDPTNSRINFSDKFNGALEPDWQWRATQKLSYATGDDGLMLAASTENDLLGSLLAQPVKSQDFDVTATVDLAMSGTDVQGGILLIGATNNSFGAPMAGVGISAGHDLIEVWITSANEKKIYEAVPSSDYGDLISLKMRVRNGDQLQFYVSKGKNWELIADSIDASPYVPWGMGFRWGVTSLGSQDQYVDITGVELNQVGSEQNE</sequence>
<feature type="site" description="Important for catalytic activity, responsible for pKa modulation of the active site Glu and correct orientation of both the proton donor and substrate" evidence="4">
    <location>
        <position position="154"/>
    </location>
</feature>
<dbReference type="PANTHER" id="PTHR42812:SF5">
    <property type="entry name" value="ENDO-ARABINASE"/>
    <property type="match status" value="1"/>
</dbReference>
<dbReference type="PROSITE" id="PS51257">
    <property type="entry name" value="PROKAR_LIPOPROTEIN"/>
    <property type="match status" value="1"/>
</dbReference>
<evidence type="ECO:0000259" key="6">
    <source>
        <dbReference type="Pfam" id="PF17851"/>
    </source>
</evidence>
<dbReference type="Pfam" id="PF04616">
    <property type="entry name" value="Glyco_hydro_43"/>
    <property type="match status" value="1"/>
</dbReference>
<dbReference type="EMBL" id="RAPN01000001">
    <property type="protein sequence ID" value="RKD91339.1"/>
    <property type="molecule type" value="Genomic_DNA"/>
</dbReference>
<evidence type="ECO:0000313" key="8">
    <source>
        <dbReference type="Proteomes" id="UP000283387"/>
    </source>
</evidence>
<dbReference type="SUPFAM" id="SSF75005">
    <property type="entry name" value="Arabinanase/levansucrase/invertase"/>
    <property type="match status" value="1"/>
</dbReference>
<dbReference type="Pfam" id="PF17851">
    <property type="entry name" value="GH43_C2"/>
    <property type="match status" value="1"/>
</dbReference>
<keyword evidence="2 5" id="KW-0378">Hydrolase</keyword>
<comment type="caution">
    <text evidence="7">The sequence shown here is derived from an EMBL/GenBank/DDBJ whole genome shotgun (WGS) entry which is preliminary data.</text>
</comment>
<dbReference type="InterPro" id="IPR013320">
    <property type="entry name" value="ConA-like_dom_sf"/>
</dbReference>
<dbReference type="GO" id="GO:0004553">
    <property type="term" value="F:hydrolase activity, hydrolyzing O-glycosyl compounds"/>
    <property type="evidence" value="ECO:0007669"/>
    <property type="project" value="InterPro"/>
</dbReference>
<name>A0A419W7A1_9BACT</name>
<protein>
    <submittedName>
        <fullName evidence="7">Beta-xylosidase</fullName>
    </submittedName>
</protein>
<dbReference type="Gene3D" id="2.60.120.200">
    <property type="match status" value="1"/>
</dbReference>